<dbReference type="AlphaFoldDB" id="A0A1J5RVV5"/>
<organism evidence="2">
    <name type="scientific">mine drainage metagenome</name>
    <dbReference type="NCBI Taxonomy" id="410659"/>
    <lineage>
        <taxon>unclassified sequences</taxon>
        <taxon>metagenomes</taxon>
        <taxon>ecological metagenomes</taxon>
    </lineage>
</organism>
<protein>
    <submittedName>
        <fullName evidence="2">Uncharacterized protein</fullName>
    </submittedName>
</protein>
<reference evidence="2" key="1">
    <citation type="submission" date="2016-10" db="EMBL/GenBank/DDBJ databases">
        <title>Sequence of Gallionella enrichment culture.</title>
        <authorList>
            <person name="Poehlein A."/>
            <person name="Muehling M."/>
            <person name="Daniel R."/>
        </authorList>
    </citation>
    <scope>NUCLEOTIDE SEQUENCE</scope>
</reference>
<name>A0A1J5RVV5_9ZZZZ</name>
<proteinExistence type="predicted"/>
<evidence type="ECO:0000256" key="1">
    <source>
        <dbReference type="SAM" id="MobiDB-lite"/>
    </source>
</evidence>
<accession>A0A1J5RVV5</accession>
<comment type="caution">
    <text evidence="2">The sequence shown here is derived from an EMBL/GenBank/DDBJ whole genome shotgun (WGS) entry which is preliminary data.</text>
</comment>
<dbReference type="EMBL" id="MLJW01000237">
    <property type="protein sequence ID" value="OIQ92245.1"/>
    <property type="molecule type" value="Genomic_DNA"/>
</dbReference>
<feature type="region of interest" description="Disordered" evidence="1">
    <location>
        <begin position="43"/>
        <end position="65"/>
    </location>
</feature>
<evidence type="ECO:0000313" key="2">
    <source>
        <dbReference type="EMBL" id="OIQ92245.1"/>
    </source>
</evidence>
<sequence length="65" mass="7572">MNKIDIEPLFPEDLSDEAASVLSAFLYDLAGACESRYFTQLQRHHEEQQNVRDPDHPWQSQSPNR</sequence>
<gene>
    <name evidence="2" type="ORF">GALL_258410</name>
</gene>
<feature type="compositionally biased region" description="Basic and acidic residues" evidence="1">
    <location>
        <begin position="43"/>
        <end position="56"/>
    </location>
</feature>